<sequence>MMAASSAAAGGFSAAAASRGTGCFVHVGGGSGAAAAKSGALPSAYTSFLQMCGQRPFVSWWADVTP</sequence>
<proteinExistence type="predicted"/>
<gene>
    <name evidence="1" type="ORF">CYMTET_41502</name>
</gene>
<comment type="caution">
    <text evidence="1">The sequence shown here is derived from an EMBL/GenBank/DDBJ whole genome shotgun (WGS) entry which is preliminary data.</text>
</comment>
<evidence type="ECO:0000313" key="1">
    <source>
        <dbReference type="EMBL" id="KAK3249070.1"/>
    </source>
</evidence>
<reference evidence="1 2" key="1">
    <citation type="journal article" date="2015" name="Genome Biol. Evol.">
        <title>Comparative Genomics of a Bacterivorous Green Alga Reveals Evolutionary Causalities and Consequences of Phago-Mixotrophic Mode of Nutrition.</title>
        <authorList>
            <person name="Burns J.A."/>
            <person name="Paasch A."/>
            <person name="Narechania A."/>
            <person name="Kim E."/>
        </authorList>
    </citation>
    <scope>NUCLEOTIDE SEQUENCE [LARGE SCALE GENOMIC DNA]</scope>
    <source>
        <strain evidence="1 2">PLY_AMNH</strain>
    </source>
</reference>
<keyword evidence="2" id="KW-1185">Reference proteome</keyword>
<dbReference type="EMBL" id="LGRX02027612">
    <property type="protein sequence ID" value="KAK3249070.1"/>
    <property type="molecule type" value="Genomic_DNA"/>
</dbReference>
<protein>
    <submittedName>
        <fullName evidence="1">Uncharacterized protein</fullName>
    </submittedName>
</protein>
<organism evidence="1 2">
    <name type="scientific">Cymbomonas tetramitiformis</name>
    <dbReference type="NCBI Taxonomy" id="36881"/>
    <lineage>
        <taxon>Eukaryota</taxon>
        <taxon>Viridiplantae</taxon>
        <taxon>Chlorophyta</taxon>
        <taxon>Pyramimonadophyceae</taxon>
        <taxon>Pyramimonadales</taxon>
        <taxon>Pyramimonadaceae</taxon>
        <taxon>Cymbomonas</taxon>
    </lineage>
</organism>
<name>A0AAE0F3J9_9CHLO</name>
<dbReference type="Proteomes" id="UP001190700">
    <property type="component" value="Unassembled WGS sequence"/>
</dbReference>
<dbReference type="AlphaFoldDB" id="A0AAE0F3J9"/>
<accession>A0AAE0F3J9</accession>
<evidence type="ECO:0000313" key="2">
    <source>
        <dbReference type="Proteomes" id="UP001190700"/>
    </source>
</evidence>